<feature type="domain" description="L1 transposable element RRM" evidence="2">
    <location>
        <begin position="3"/>
        <end position="80"/>
    </location>
</feature>
<name>A0A6G1AEI2_CROCR</name>
<evidence type="ECO:0000259" key="3">
    <source>
        <dbReference type="Pfam" id="PF17490"/>
    </source>
</evidence>
<evidence type="ECO:0000313" key="4">
    <source>
        <dbReference type="EMBL" id="KAF0874249.1"/>
    </source>
</evidence>
<evidence type="ECO:0000256" key="1">
    <source>
        <dbReference type="ARBA" id="ARBA00061640"/>
    </source>
</evidence>
<reference evidence="4 5" key="1">
    <citation type="submission" date="2019-11" db="EMBL/GenBank/DDBJ databases">
        <authorList>
            <person name="Yang C."/>
            <person name="Li F."/>
        </authorList>
    </citation>
    <scope>NUCLEOTIDE SEQUENCE [LARGE SCALE GENOMIC DNA]</scope>
    <source>
        <strain evidence="4">KB4526</strain>
        <tissue evidence="4">Muscle</tissue>
    </source>
</reference>
<dbReference type="InterPro" id="IPR042566">
    <property type="entry name" value="L1_C"/>
</dbReference>
<proteinExistence type="inferred from homology"/>
<keyword evidence="5" id="KW-1185">Reference proteome</keyword>
<dbReference type="Pfam" id="PF02994">
    <property type="entry name" value="Transposase_22"/>
    <property type="match status" value="1"/>
</dbReference>
<dbReference type="AlphaFoldDB" id="A0A6G1AEI2"/>
<protein>
    <submittedName>
        <fullName evidence="4">LORF1 protein</fullName>
    </submittedName>
</protein>
<dbReference type="Proteomes" id="UP000475037">
    <property type="component" value="Unassembled WGS sequence"/>
</dbReference>
<organism evidence="4 5">
    <name type="scientific">Crocuta crocuta</name>
    <name type="common">Spotted hyena</name>
    <dbReference type="NCBI Taxonomy" id="9678"/>
    <lineage>
        <taxon>Eukaryota</taxon>
        <taxon>Metazoa</taxon>
        <taxon>Chordata</taxon>
        <taxon>Craniata</taxon>
        <taxon>Vertebrata</taxon>
        <taxon>Euteleostomi</taxon>
        <taxon>Mammalia</taxon>
        <taxon>Eutheria</taxon>
        <taxon>Laurasiatheria</taxon>
        <taxon>Carnivora</taxon>
        <taxon>Feliformia</taxon>
        <taxon>Hyaenidae</taxon>
        <taxon>Crocuta</taxon>
    </lineage>
</organism>
<sequence length="149" mass="17502">RAKNLFEDIVAESFPNMKKETEILILQAQSTPNKINPRRLTPRHIVIKIGKNSDKERILKLAREKKKVKYKGNLTNLSADLSTETWQARKKWQEIFNMMNRKNMQPRILYPASLSFRIEGEIKVFPNKQKLKEFITTKPALQEILRGIL</sequence>
<feature type="non-terminal residue" evidence="4">
    <location>
        <position position="149"/>
    </location>
</feature>
<evidence type="ECO:0000313" key="5">
    <source>
        <dbReference type="Proteomes" id="UP000475037"/>
    </source>
</evidence>
<feature type="domain" description="L1 transposable element dsRBD-like" evidence="3">
    <location>
        <begin position="84"/>
        <end position="146"/>
    </location>
</feature>
<dbReference type="Gene3D" id="3.30.70.1820">
    <property type="entry name" value="L1 transposable element, RRM domain"/>
    <property type="match status" value="1"/>
</dbReference>
<comment type="similarity">
    <text evidence="1">Belongs to the transposase 22 family.</text>
</comment>
<dbReference type="FunFam" id="3.30.70.1820:FF:000002">
    <property type="entry name" value="LINE-1 retrotransposable element ORF1 protein"/>
    <property type="match status" value="1"/>
</dbReference>
<accession>A0A6G1AEI2</accession>
<comment type="caution">
    <text evidence="4">The sequence shown here is derived from an EMBL/GenBank/DDBJ whole genome shotgun (WGS) entry which is preliminary data.</text>
</comment>
<dbReference type="InterPro" id="IPR035300">
    <property type="entry name" value="L1_dsRBD"/>
</dbReference>
<dbReference type="Pfam" id="PF17490">
    <property type="entry name" value="Tnp_22_dsRBD"/>
    <property type="match status" value="1"/>
</dbReference>
<dbReference type="InterPro" id="IPR004244">
    <property type="entry name" value="Transposase_22"/>
</dbReference>
<dbReference type="EMBL" id="VOAJ01005516">
    <property type="protein sequence ID" value="KAF0874249.1"/>
    <property type="molecule type" value="Genomic_DNA"/>
</dbReference>
<dbReference type="Gene3D" id="3.30.250.20">
    <property type="entry name" value="L1 transposable element, C-terminal domain"/>
    <property type="match status" value="1"/>
</dbReference>
<feature type="non-terminal residue" evidence="4">
    <location>
        <position position="1"/>
    </location>
</feature>
<gene>
    <name evidence="4" type="primary">L1re1_135</name>
    <name evidence="4" type="ORF">FOF47_R22260</name>
</gene>
<dbReference type="PANTHER" id="PTHR11505">
    <property type="entry name" value="L1 TRANSPOSABLE ELEMENT-RELATED"/>
    <property type="match status" value="1"/>
</dbReference>
<evidence type="ECO:0000259" key="2">
    <source>
        <dbReference type="Pfam" id="PF02994"/>
    </source>
</evidence>
<dbReference type="InterPro" id="IPR043636">
    <property type="entry name" value="L1_RRM_dom"/>
</dbReference>